<keyword evidence="2" id="KW-1185">Reference proteome</keyword>
<dbReference type="Proteomes" id="UP000253940">
    <property type="component" value="Chromosome"/>
</dbReference>
<protein>
    <submittedName>
        <fullName evidence="1">Uncharacterized protein</fullName>
    </submittedName>
</protein>
<dbReference type="EMBL" id="CP031222">
    <property type="protein sequence ID" value="AXI02608.1"/>
    <property type="molecule type" value="Genomic_DNA"/>
</dbReference>
<gene>
    <name evidence="1" type="ORF">HYN46_07070</name>
</gene>
<organism evidence="1 2">
    <name type="scientific">Aquirhabdus parva</name>
    <dbReference type="NCBI Taxonomy" id="2283318"/>
    <lineage>
        <taxon>Bacteria</taxon>
        <taxon>Pseudomonadati</taxon>
        <taxon>Pseudomonadota</taxon>
        <taxon>Gammaproteobacteria</taxon>
        <taxon>Moraxellales</taxon>
        <taxon>Moraxellaceae</taxon>
        <taxon>Aquirhabdus</taxon>
    </lineage>
</organism>
<dbReference type="RefSeq" id="WP_114898718.1">
    <property type="nucleotide sequence ID" value="NZ_CP031222.1"/>
</dbReference>
<name>A0A345P5P9_9GAMM</name>
<dbReference type="KEGG" id="mbah:HYN46_07070"/>
<proteinExistence type="predicted"/>
<dbReference type="AlphaFoldDB" id="A0A345P5P9"/>
<sequence>MSTLQQDPKHHFYIVSDEQTGSFLFRKIIRTVQFSADDFEEFSNHFQRMSDELAIWVQKNGRKAHLLHIEIEAHPWILKRVKERISQRFPEGHPYGDFSRRQTITLRLYDHLDPIGQCYTLYKEGKSFINQIETTTQASSD</sequence>
<reference evidence="1 2" key="1">
    <citation type="submission" date="2018-07" db="EMBL/GenBank/DDBJ databases">
        <title>Genome sequencing of Moraxellaceae gen. HYN0046.</title>
        <authorList>
            <person name="Kim M."/>
            <person name="Yi H."/>
        </authorList>
    </citation>
    <scope>NUCLEOTIDE SEQUENCE [LARGE SCALE GENOMIC DNA]</scope>
    <source>
        <strain evidence="1 2">HYN0046</strain>
    </source>
</reference>
<evidence type="ECO:0000313" key="2">
    <source>
        <dbReference type="Proteomes" id="UP000253940"/>
    </source>
</evidence>
<accession>A0A345P5P9</accession>
<evidence type="ECO:0000313" key="1">
    <source>
        <dbReference type="EMBL" id="AXI02608.1"/>
    </source>
</evidence>
<dbReference type="OrthoDB" id="6717496at2"/>